<accession>A0ABY8UT25</accession>
<dbReference type="EMBL" id="CP126224">
    <property type="protein sequence ID" value="WIA24109.1"/>
    <property type="molecule type" value="Genomic_DNA"/>
</dbReference>
<evidence type="ECO:0000313" key="2">
    <source>
        <dbReference type="Proteomes" id="UP001244341"/>
    </source>
</evidence>
<dbReference type="Proteomes" id="UP001244341">
    <property type="component" value="Chromosome 17b"/>
</dbReference>
<organism evidence="1 2">
    <name type="scientific">Tetradesmus obliquus</name>
    <name type="common">Green alga</name>
    <name type="synonym">Acutodesmus obliquus</name>
    <dbReference type="NCBI Taxonomy" id="3088"/>
    <lineage>
        <taxon>Eukaryota</taxon>
        <taxon>Viridiplantae</taxon>
        <taxon>Chlorophyta</taxon>
        <taxon>core chlorophytes</taxon>
        <taxon>Chlorophyceae</taxon>
        <taxon>CS clade</taxon>
        <taxon>Sphaeropleales</taxon>
        <taxon>Scenedesmaceae</taxon>
        <taxon>Tetradesmus</taxon>
    </lineage>
</organism>
<keyword evidence="2" id="KW-1185">Reference proteome</keyword>
<name>A0ABY8UT25_TETOB</name>
<protein>
    <submittedName>
        <fullName evidence="1">Uncharacterized protein</fullName>
    </submittedName>
</protein>
<evidence type="ECO:0000313" key="1">
    <source>
        <dbReference type="EMBL" id="WIA24109.1"/>
    </source>
</evidence>
<sequence length="104" mass="11492">MALQPPKPLKTPLDENGQQNVLGKRLTPEAGLDELRDAKKNGRLPCWALLEPKLVHIDKKQPSQGVKAMEHLIKFLAIRGCPSHIEDPHLKAAFQALGCTLISK</sequence>
<proteinExistence type="predicted"/>
<reference evidence="1 2" key="1">
    <citation type="submission" date="2023-05" db="EMBL/GenBank/DDBJ databases">
        <title>A 100% complete, gapless, phased diploid assembly of the Scenedesmus obliquus UTEX 3031 genome.</title>
        <authorList>
            <person name="Biondi T.C."/>
            <person name="Hanschen E.R."/>
            <person name="Kwon T."/>
            <person name="Eng W."/>
            <person name="Kruse C.P.S."/>
            <person name="Koehler S.I."/>
            <person name="Kunde Y."/>
            <person name="Gleasner C.D."/>
            <person name="You Mak K.T."/>
            <person name="Polle J."/>
            <person name="Hovde B.T."/>
            <person name="Starkenburg S.R."/>
        </authorList>
    </citation>
    <scope>NUCLEOTIDE SEQUENCE [LARGE SCALE GENOMIC DNA]</scope>
    <source>
        <strain evidence="1 2">DOE0152z</strain>
    </source>
</reference>
<gene>
    <name evidence="1" type="ORF">OEZ85_013709</name>
</gene>